<evidence type="ECO:0000256" key="2">
    <source>
        <dbReference type="ARBA" id="ARBA00004138"/>
    </source>
</evidence>
<organism evidence="9 10">
    <name type="scientific">Cinara cedri</name>
    <dbReference type="NCBI Taxonomy" id="506608"/>
    <lineage>
        <taxon>Eukaryota</taxon>
        <taxon>Metazoa</taxon>
        <taxon>Ecdysozoa</taxon>
        <taxon>Arthropoda</taxon>
        <taxon>Hexapoda</taxon>
        <taxon>Insecta</taxon>
        <taxon>Pterygota</taxon>
        <taxon>Neoptera</taxon>
        <taxon>Paraneoptera</taxon>
        <taxon>Hemiptera</taxon>
        <taxon>Sternorrhyncha</taxon>
        <taxon>Aphidomorpha</taxon>
        <taxon>Aphidoidea</taxon>
        <taxon>Aphididae</taxon>
        <taxon>Lachninae</taxon>
        <taxon>Cinara</taxon>
    </lineage>
</organism>
<dbReference type="SUPFAM" id="SSF52075">
    <property type="entry name" value="Outer arm dynein light chain 1"/>
    <property type="match status" value="1"/>
</dbReference>
<dbReference type="InterPro" id="IPR032675">
    <property type="entry name" value="LRR_dom_sf"/>
</dbReference>
<dbReference type="InterPro" id="IPR050576">
    <property type="entry name" value="Cilia_flagella_integrity"/>
</dbReference>
<dbReference type="GO" id="GO:0070840">
    <property type="term" value="F:dynein complex binding"/>
    <property type="evidence" value="ECO:0007669"/>
    <property type="project" value="TreeGrafter"/>
</dbReference>
<dbReference type="PROSITE" id="PS51450">
    <property type="entry name" value="LRR"/>
    <property type="match status" value="3"/>
</dbReference>
<dbReference type="EMBL" id="CABPRJ010002396">
    <property type="protein sequence ID" value="VVC45181.1"/>
    <property type="molecule type" value="Genomic_DNA"/>
</dbReference>
<dbReference type="Proteomes" id="UP000325440">
    <property type="component" value="Unassembled WGS sequence"/>
</dbReference>
<evidence type="ECO:0000313" key="10">
    <source>
        <dbReference type="Proteomes" id="UP000325440"/>
    </source>
</evidence>
<name>A0A5E4NJS0_9HEMI</name>
<evidence type="ECO:0000256" key="3">
    <source>
        <dbReference type="ARBA" id="ARBA00006453"/>
    </source>
</evidence>
<keyword evidence="10" id="KW-1185">Reference proteome</keyword>
<dbReference type="PANTHER" id="PTHR45973">
    <property type="entry name" value="PROTEIN PHOSPHATASE 1 REGULATORY SUBUNIT SDS22-RELATED"/>
    <property type="match status" value="1"/>
</dbReference>
<evidence type="ECO:0000313" key="9">
    <source>
        <dbReference type="EMBL" id="VVC45181.1"/>
    </source>
</evidence>
<keyword evidence="5" id="KW-0677">Repeat</keyword>
<comment type="function">
    <text evidence="1">Cilium-specific protein required for cilia structures.</text>
</comment>
<comment type="similarity">
    <text evidence="3">Belongs to the DNAAF1 family.</text>
</comment>
<keyword evidence="6" id="KW-0969">Cilium</keyword>
<keyword evidence="4" id="KW-0433">Leucine-rich repeat</keyword>
<comment type="subcellular location">
    <subcellularLocation>
        <location evidence="2">Cell projection</location>
        <location evidence="2">Cilium</location>
    </subcellularLocation>
</comment>
<dbReference type="AlphaFoldDB" id="A0A5E4NJS0"/>
<proteinExistence type="inferred from homology"/>
<dbReference type="SMART" id="SM00365">
    <property type="entry name" value="LRR_SD22"/>
    <property type="match status" value="3"/>
</dbReference>
<dbReference type="GO" id="GO:0035082">
    <property type="term" value="P:axoneme assembly"/>
    <property type="evidence" value="ECO:0007669"/>
    <property type="project" value="TreeGrafter"/>
</dbReference>
<evidence type="ECO:0000256" key="7">
    <source>
        <dbReference type="ARBA" id="ARBA00023273"/>
    </source>
</evidence>
<evidence type="ECO:0000256" key="8">
    <source>
        <dbReference type="ARBA" id="ARBA00024433"/>
    </source>
</evidence>
<protein>
    <recommendedName>
        <fullName evidence="8">Dynein axonemal assembly factor 1 homolog</fullName>
    </recommendedName>
</protein>
<dbReference type="GO" id="GO:0005930">
    <property type="term" value="C:axoneme"/>
    <property type="evidence" value="ECO:0007669"/>
    <property type="project" value="TreeGrafter"/>
</dbReference>
<dbReference type="Gene3D" id="3.80.10.10">
    <property type="entry name" value="Ribonuclease Inhibitor"/>
    <property type="match status" value="2"/>
</dbReference>
<dbReference type="InterPro" id="IPR001611">
    <property type="entry name" value="Leu-rich_rpt"/>
</dbReference>
<dbReference type="OrthoDB" id="1904536at2759"/>
<accession>A0A5E4NJS0</accession>
<keyword evidence="7" id="KW-0966">Cell projection</keyword>
<sequence length="537" mass="60062">MNIITCKNDKKNTDSDDCQPKRNLNRMTEDVLREICKKNKLYRTPHLNNVLYLHFKGFSKIENLESYTGLKALWLENNCITEICGLDNQTELTCLYLHNNVIKKIEHLDNLTKLDTVNLCYNFISKIENLNVLPVLTMLQMAHNILTTANDIAQLAECKELAIVDLSYNNLNDPKIVEIFGKMKSLRVLTLTGNPVISKIGFYRKTMTLVCRSLCHLDERTITERDRLCAEAWRIGGLEAEQATRKRLINDDYKRISASVNALIKRRKQGCDNNDDLDDGHSSTQSDGRFVCSDDYSVSSDSETSSTDDELADNVHHTDVKIVMLQTPDEVTEEGGHRLQEESHLATDCRQPSLSDEKYANIVFSVSEPPAYAERTACTKSTLVTCEKTMSDGSSEVSAIATVDSCDLMIDCDAAHKKRQSDSTLLTYDGDGVTDVESMFWAGDKQMGDGFAEREEYQEIVCNVVLPIDGDETVGNGDACHTIIQYPPVALCTDINSDAGSDYDTCIDGNCVCDNDDYSSDSSLCSWFTCKSSLSHC</sequence>
<gene>
    <name evidence="9" type="ORF">CINCED_3A022837</name>
</gene>
<reference evidence="9 10" key="1">
    <citation type="submission" date="2019-08" db="EMBL/GenBank/DDBJ databases">
        <authorList>
            <person name="Alioto T."/>
            <person name="Alioto T."/>
            <person name="Gomez Garrido J."/>
        </authorList>
    </citation>
    <scope>NUCLEOTIDE SEQUENCE [LARGE SCALE GENOMIC DNA]</scope>
</reference>
<evidence type="ECO:0000256" key="1">
    <source>
        <dbReference type="ARBA" id="ARBA00003843"/>
    </source>
</evidence>
<evidence type="ECO:0000256" key="4">
    <source>
        <dbReference type="ARBA" id="ARBA00022614"/>
    </source>
</evidence>
<evidence type="ECO:0000256" key="5">
    <source>
        <dbReference type="ARBA" id="ARBA00022737"/>
    </source>
</evidence>
<evidence type="ECO:0000256" key="6">
    <source>
        <dbReference type="ARBA" id="ARBA00023069"/>
    </source>
</evidence>
<dbReference type="PANTHER" id="PTHR45973:SF9">
    <property type="entry name" value="LEUCINE-RICH REPEAT-CONTAINING PROTEIN 46"/>
    <property type="match status" value="1"/>
</dbReference>